<reference evidence="3 4" key="1">
    <citation type="submission" date="2021-06" db="EMBL/GenBank/DDBJ databases">
        <authorList>
            <person name="Sun Q."/>
            <person name="Li D."/>
        </authorList>
    </citation>
    <scope>NUCLEOTIDE SEQUENCE [LARGE SCALE GENOMIC DNA]</scope>
    <source>
        <strain evidence="3 4">MSJ-11</strain>
    </source>
</reference>
<dbReference type="InterPro" id="IPR045401">
    <property type="entry name" value="GAP1-M"/>
</dbReference>
<dbReference type="Pfam" id="PF20014">
    <property type="entry name" value="GAP1-M"/>
    <property type="match status" value="1"/>
</dbReference>
<evidence type="ECO:0000313" key="4">
    <source>
        <dbReference type="Proteomes" id="UP000726170"/>
    </source>
</evidence>
<feature type="domain" description="GTPase-associated protein 1 middle" evidence="2">
    <location>
        <begin position="158"/>
        <end position="257"/>
    </location>
</feature>
<dbReference type="InterPro" id="IPR045402">
    <property type="entry name" value="GAP1-N2"/>
</dbReference>
<evidence type="ECO:0000259" key="2">
    <source>
        <dbReference type="Pfam" id="PF20014"/>
    </source>
</evidence>
<proteinExistence type="predicted"/>
<keyword evidence="4" id="KW-1185">Reference proteome</keyword>
<dbReference type="Proteomes" id="UP000726170">
    <property type="component" value="Unassembled WGS sequence"/>
</dbReference>
<evidence type="ECO:0000259" key="1">
    <source>
        <dbReference type="Pfam" id="PF20013"/>
    </source>
</evidence>
<sequence>MIQQHYYTRDKKGVYSNTPGYDTVGKSINLEDDFIANVLHNLCFYEAPSILAGEEDIAKYPQALFCVNTEDNRMIIGQSVFAGKDYTGNRNRYFTHSYIISEKEREDYIKKPEKIIYLNGFVDNYDVDKGKIIPEVLETSVGKNTESFSSMDEMFSKTGIEEKTFKKLITASFNAALYGKKIYIVLDCEPKDLNNISKEILKYLYRCIPFEVRRKIGFITYMKEPQNKDLINLMFLNKGSIKRLTTEIKAGYVFNFADNNFYLEDLETEHSFTDFIIDNIDKVDKLNDFFKTVDQFNMKNKLDIEEYDSITDFIHSQYNNCYIEDMEAKYKEFLNINKKKNNLNESLGCHEFTEKDYNSHSRCNKNMEDKSKKYIIALKKLIKRIKNFCKGK</sequence>
<dbReference type="RefSeq" id="WP_216438070.1">
    <property type="nucleotide sequence ID" value="NZ_JAHLQF010000001.1"/>
</dbReference>
<gene>
    <name evidence="3" type="ORF">KQI86_05180</name>
</gene>
<name>A0ABS6EH33_9CLOT</name>
<dbReference type="EMBL" id="JAHLQF010000001">
    <property type="protein sequence ID" value="MBU5483714.1"/>
    <property type="molecule type" value="Genomic_DNA"/>
</dbReference>
<feature type="domain" description="GTPase-associated protein 1 N-terminal" evidence="1">
    <location>
        <begin position="1"/>
        <end position="137"/>
    </location>
</feature>
<evidence type="ECO:0000313" key="3">
    <source>
        <dbReference type="EMBL" id="MBU5483714.1"/>
    </source>
</evidence>
<comment type="caution">
    <text evidence="3">The sequence shown here is derived from an EMBL/GenBank/DDBJ whole genome shotgun (WGS) entry which is preliminary data.</text>
</comment>
<protein>
    <submittedName>
        <fullName evidence="3">Uncharacterized protein</fullName>
    </submittedName>
</protein>
<dbReference type="Pfam" id="PF20013">
    <property type="entry name" value="GAP1-N2"/>
    <property type="match status" value="1"/>
</dbReference>
<organism evidence="3 4">
    <name type="scientific">Clostridium mobile</name>
    <dbReference type="NCBI Taxonomy" id="2841512"/>
    <lineage>
        <taxon>Bacteria</taxon>
        <taxon>Bacillati</taxon>
        <taxon>Bacillota</taxon>
        <taxon>Clostridia</taxon>
        <taxon>Eubacteriales</taxon>
        <taxon>Clostridiaceae</taxon>
        <taxon>Clostridium</taxon>
    </lineage>
</organism>
<accession>A0ABS6EH33</accession>